<evidence type="ECO:0000313" key="12">
    <source>
        <dbReference type="Proteomes" id="UP000322545"/>
    </source>
</evidence>
<keyword evidence="3 11" id="KW-0808">Transferase</keyword>
<dbReference type="GO" id="GO:0016747">
    <property type="term" value="F:acyltransferase activity, transferring groups other than amino-acyl groups"/>
    <property type="evidence" value="ECO:0007669"/>
    <property type="project" value="InterPro"/>
</dbReference>
<evidence type="ECO:0000256" key="3">
    <source>
        <dbReference type="ARBA" id="ARBA00022679"/>
    </source>
</evidence>
<feature type="transmembrane region" description="Helical" evidence="8">
    <location>
        <begin position="31"/>
        <end position="51"/>
    </location>
</feature>
<keyword evidence="7 11" id="KW-0012">Acyltransferase</keyword>
<dbReference type="RefSeq" id="WP_149777834.1">
    <property type="nucleotide sequence ID" value="NZ_FRCB01000001.1"/>
</dbReference>
<feature type="transmembrane region" description="Helical" evidence="8">
    <location>
        <begin position="270"/>
        <end position="288"/>
    </location>
</feature>
<feature type="transmembrane region" description="Helical" evidence="8">
    <location>
        <begin position="216"/>
        <end position="235"/>
    </location>
</feature>
<comment type="subcellular location">
    <subcellularLocation>
        <location evidence="1">Cell membrane</location>
        <topology evidence="1">Multi-pass membrane protein</topology>
    </subcellularLocation>
</comment>
<dbReference type="Proteomes" id="UP000322545">
    <property type="component" value="Unassembled WGS sequence"/>
</dbReference>
<feature type="domain" description="SGNH" evidence="10">
    <location>
        <begin position="402"/>
        <end position="630"/>
    </location>
</feature>
<protein>
    <submittedName>
        <fullName evidence="11">Peptidoglycan/LPS O-acetylase OafA/YrhL, contains acyltransferase and SGNH-hydrolase domains</fullName>
    </submittedName>
</protein>
<evidence type="ECO:0000256" key="1">
    <source>
        <dbReference type="ARBA" id="ARBA00004651"/>
    </source>
</evidence>
<dbReference type="Pfam" id="PF19040">
    <property type="entry name" value="SGNH"/>
    <property type="match status" value="1"/>
</dbReference>
<sequence length="637" mass="70273">MKYRPEIDGLRTVAVMPVIFFHAGLDLFSGGFVGVDVFFVISGYLITSILIDDLQKGTFSIARFYERRARRILPALFFVMLCCAPFAWAWMLPSQMEDFGRSVIAVVFFASNILFWQNIDYFAPAAEDNPLLHTWSLAVEEQFYIFFPLLLLWLWRFGRNPAFYAVLGICVVSLLLAELGSRTAPGATFYLLHTRAWELGAGSLCAFVLHRRGPLANGYLAAAGLLAVLMAATLYDKTIPFPSLYALLPVVGTALIILYAGPSTVVGKLLSLRGMVAIGLISYSAYLWHQPLFAFARIRSLTTPSEPLMIGLSLLSLGLAYLSWRFVEAPFRRKTGMWLPARRHVFAASLLASLTICIAGGIVVSREGAVLRADAEEMRGLDDRIAINPGLHIDCTADFTLSEKCRTSDTSEILLWGDSFAMHLAQGLLASDPEMKLQQHTKSQCAPMLGIALNLSTAGYGEQWARDCMAFNDQVLEWLEANDSVTHVVLSSPFSIIFYDLFDREGTTYSASQDRVLAALRETLARIRDTGAEVVLFAPTPGSGYDTGACAMRSARFGLDEATCDFPPGDELDKIVADFLAQVADEVKILDLTDMICGTGTCDVIQDGALIYRDRFHLSKEGSAYLGAKWDWAGMLR</sequence>
<dbReference type="GO" id="GO:0009103">
    <property type="term" value="P:lipopolysaccharide biosynthetic process"/>
    <property type="evidence" value="ECO:0007669"/>
    <property type="project" value="TreeGrafter"/>
</dbReference>
<keyword evidence="12" id="KW-1185">Reference proteome</keyword>
<keyword evidence="6 8" id="KW-0472">Membrane</keyword>
<dbReference type="PANTHER" id="PTHR23028:SF53">
    <property type="entry name" value="ACYL_TRANSF_3 DOMAIN-CONTAINING PROTEIN"/>
    <property type="match status" value="1"/>
</dbReference>
<keyword evidence="5 8" id="KW-1133">Transmembrane helix</keyword>
<keyword evidence="4 8" id="KW-0812">Transmembrane</keyword>
<evidence type="ECO:0000259" key="9">
    <source>
        <dbReference type="Pfam" id="PF01757"/>
    </source>
</evidence>
<gene>
    <name evidence="11" type="ORF">SAMN05443432_101238</name>
</gene>
<feature type="transmembrane region" description="Helical" evidence="8">
    <location>
        <begin position="135"/>
        <end position="155"/>
    </location>
</feature>
<feature type="domain" description="Acyltransferase 3" evidence="9">
    <location>
        <begin position="5"/>
        <end position="322"/>
    </location>
</feature>
<evidence type="ECO:0000256" key="5">
    <source>
        <dbReference type="ARBA" id="ARBA00022989"/>
    </source>
</evidence>
<dbReference type="AlphaFoldDB" id="A0A1M6ZZ18"/>
<dbReference type="SUPFAM" id="SSF52266">
    <property type="entry name" value="SGNH hydrolase"/>
    <property type="match status" value="1"/>
</dbReference>
<dbReference type="InterPro" id="IPR002656">
    <property type="entry name" value="Acyl_transf_3_dom"/>
</dbReference>
<dbReference type="PANTHER" id="PTHR23028">
    <property type="entry name" value="ACETYLTRANSFERASE"/>
    <property type="match status" value="1"/>
</dbReference>
<feature type="transmembrane region" description="Helical" evidence="8">
    <location>
        <begin position="308"/>
        <end position="324"/>
    </location>
</feature>
<feature type="transmembrane region" description="Helical" evidence="8">
    <location>
        <begin position="161"/>
        <end position="179"/>
    </location>
</feature>
<evidence type="ECO:0000313" key="11">
    <source>
        <dbReference type="EMBL" id="SHL35778.1"/>
    </source>
</evidence>
<evidence type="ECO:0000256" key="8">
    <source>
        <dbReference type="SAM" id="Phobius"/>
    </source>
</evidence>
<keyword evidence="11" id="KW-0378">Hydrolase</keyword>
<evidence type="ECO:0000256" key="4">
    <source>
        <dbReference type="ARBA" id="ARBA00022692"/>
    </source>
</evidence>
<feature type="transmembrane region" description="Helical" evidence="8">
    <location>
        <begin position="72"/>
        <end position="91"/>
    </location>
</feature>
<dbReference type="InterPro" id="IPR050879">
    <property type="entry name" value="Acyltransferase_3"/>
</dbReference>
<name>A0A1M6ZZ18_9RHOB</name>
<dbReference type="GO" id="GO:0005886">
    <property type="term" value="C:plasma membrane"/>
    <property type="evidence" value="ECO:0007669"/>
    <property type="project" value="UniProtKB-SubCell"/>
</dbReference>
<feature type="transmembrane region" description="Helical" evidence="8">
    <location>
        <begin position="345"/>
        <end position="364"/>
    </location>
</feature>
<dbReference type="Pfam" id="PF01757">
    <property type="entry name" value="Acyl_transf_3"/>
    <property type="match status" value="1"/>
</dbReference>
<dbReference type="EMBL" id="FRCB01000001">
    <property type="protein sequence ID" value="SHL35778.1"/>
    <property type="molecule type" value="Genomic_DNA"/>
</dbReference>
<keyword evidence="2" id="KW-1003">Cell membrane</keyword>
<feature type="transmembrane region" description="Helical" evidence="8">
    <location>
        <begin position="241"/>
        <end position="261"/>
    </location>
</feature>
<organism evidence="11 12">
    <name type="scientific">Roseovarius litoreus</name>
    <dbReference type="NCBI Taxonomy" id="1155722"/>
    <lineage>
        <taxon>Bacteria</taxon>
        <taxon>Pseudomonadati</taxon>
        <taxon>Pseudomonadota</taxon>
        <taxon>Alphaproteobacteria</taxon>
        <taxon>Rhodobacterales</taxon>
        <taxon>Roseobacteraceae</taxon>
        <taxon>Roseovarius</taxon>
    </lineage>
</organism>
<evidence type="ECO:0000256" key="6">
    <source>
        <dbReference type="ARBA" id="ARBA00023136"/>
    </source>
</evidence>
<dbReference type="GO" id="GO:0016788">
    <property type="term" value="F:hydrolase activity, acting on ester bonds"/>
    <property type="evidence" value="ECO:0007669"/>
    <property type="project" value="UniProtKB-ARBA"/>
</dbReference>
<dbReference type="InterPro" id="IPR036514">
    <property type="entry name" value="SGNH_hydro_sf"/>
</dbReference>
<proteinExistence type="predicted"/>
<dbReference type="InterPro" id="IPR043968">
    <property type="entry name" value="SGNH"/>
</dbReference>
<reference evidence="11 12" key="1">
    <citation type="submission" date="2016-11" db="EMBL/GenBank/DDBJ databases">
        <authorList>
            <person name="Varghese N."/>
            <person name="Submissions S."/>
        </authorList>
    </citation>
    <scope>NUCLEOTIDE SEQUENCE [LARGE SCALE GENOMIC DNA]</scope>
    <source>
        <strain evidence="11 12">DSM 28249</strain>
    </source>
</reference>
<dbReference type="Gene3D" id="3.40.50.1110">
    <property type="entry name" value="SGNH hydrolase"/>
    <property type="match status" value="1"/>
</dbReference>
<evidence type="ECO:0000256" key="2">
    <source>
        <dbReference type="ARBA" id="ARBA00022475"/>
    </source>
</evidence>
<feature type="transmembrane region" description="Helical" evidence="8">
    <location>
        <begin position="7"/>
        <end position="25"/>
    </location>
</feature>
<accession>A0A1M6ZZ18</accession>
<evidence type="ECO:0000256" key="7">
    <source>
        <dbReference type="ARBA" id="ARBA00023315"/>
    </source>
</evidence>
<evidence type="ECO:0000259" key="10">
    <source>
        <dbReference type="Pfam" id="PF19040"/>
    </source>
</evidence>